<dbReference type="GO" id="GO:0016491">
    <property type="term" value="F:oxidoreductase activity"/>
    <property type="evidence" value="ECO:0007669"/>
    <property type="project" value="InterPro"/>
</dbReference>
<evidence type="ECO:0000313" key="2">
    <source>
        <dbReference type="EMBL" id="TQL57158.1"/>
    </source>
</evidence>
<dbReference type="RefSeq" id="WP_170222737.1">
    <property type="nucleotide sequence ID" value="NZ_BAAASV010000002.1"/>
</dbReference>
<organism evidence="2 3">
    <name type="scientific">Rarobacter faecitabidus</name>
    <dbReference type="NCBI Taxonomy" id="13243"/>
    <lineage>
        <taxon>Bacteria</taxon>
        <taxon>Bacillati</taxon>
        <taxon>Actinomycetota</taxon>
        <taxon>Actinomycetes</taxon>
        <taxon>Micrococcales</taxon>
        <taxon>Rarobacteraceae</taxon>
        <taxon>Rarobacter</taxon>
    </lineage>
</organism>
<dbReference type="SUPFAM" id="SSF52833">
    <property type="entry name" value="Thioredoxin-like"/>
    <property type="match status" value="1"/>
</dbReference>
<keyword evidence="2" id="KW-0413">Isomerase</keyword>
<dbReference type="InterPro" id="IPR036249">
    <property type="entry name" value="Thioredoxin-like_sf"/>
</dbReference>
<sequence>MTTTDSPARAIEIDIWADIACPWCYIGKRRLQTAMDQVRAENPAAQFLVRYHAFLLDPYAKPADGRTEADVLALKFGDRGAAIKALSQVTQVAAQEGLTFDFDALVPTTTRPALQMLAYAASAAADRQAELAEALYRAHFSEGQDVADVEVLIAAAADIGIGEDEARRALDSDEAADAVQRDLAQATELGITGVPFFVLDGKYSASGAQPAELFLRAFQDLQEA</sequence>
<dbReference type="PANTHER" id="PTHR13887:SF41">
    <property type="entry name" value="THIOREDOXIN SUPERFAMILY PROTEIN"/>
    <property type="match status" value="1"/>
</dbReference>
<dbReference type="Gene3D" id="3.40.30.10">
    <property type="entry name" value="Glutaredoxin"/>
    <property type="match status" value="1"/>
</dbReference>
<name>A0A542Z9Z0_RARFA</name>
<accession>A0A542Z9Z0</accession>
<dbReference type="Pfam" id="PF01323">
    <property type="entry name" value="DSBA"/>
    <property type="match status" value="1"/>
</dbReference>
<dbReference type="GO" id="GO:0016853">
    <property type="term" value="F:isomerase activity"/>
    <property type="evidence" value="ECO:0007669"/>
    <property type="project" value="UniProtKB-KW"/>
</dbReference>
<proteinExistence type="predicted"/>
<evidence type="ECO:0000259" key="1">
    <source>
        <dbReference type="Pfam" id="PF01323"/>
    </source>
</evidence>
<dbReference type="EMBL" id="VFOS01000005">
    <property type="protein sequence ID" value="TQL57158.1"/>
    <property type="molecule type" value="Genomic_DNA"/>
</dbReference>
<evidence type="ECO:0000313" key="3">
    <source>
        <dbReference type="Proteomes" id="UP000315389"/>
    </source>
</evidence>
<gene>
    <name evidence="2" type="ORF">FB461_2278</name>
</gene>
<dbReference type="PANTHER" id="PTHR13887">
    <property type="entry name" value="GLUTATHIONE S-TRANSFERASE KAPPA"/>
    <property type="match status" value="1"/>
</dbReference>
<dbReference type="AlphaFoldDB" id="A0A542Z9Z0"/>
<reference evidence="2 3" key="1">
    <citation type="submission" date="2019-06" db="EMBL/GenBank/DDBJ databases">
        <title>Sequencing the genomes of 1000 actinobacteria strains.</title>
        <authorList>
            <person name="Klenk H.-P."/>
        </authorList>
    </citation>
    <scope>NUCLEOTIDE SEQUENCE [LARGE SCALE GENOMIC DNA]</scope>
    <source>
        <strain evidence="2 3">DSM 4813</strain>
    </source>
</reference>
<protein>
    <submittedName>
        <fullName evidence="2">Putative DsbA family dithiol-disulfide isomerase</fullName>
    </submittedName>
</protein>
<feature type="domain" description="DSBA-like thioredoxin" evidence="1">
    <location>
        <begin position="12"/>
        <end position="218"/>
    </location>
</feature>
<dbReference type="Proteomes" id="UP000315389">
    <property type="component" value="Unassembled WGS sequence"/>
</dbReference>
<dbReference type="InterPro" id="IPR001853">
    <property type="entry name" value="DSBA-like_thioredoxin_dom"/>
</dbReference>
<keyword evidence="3" id="KW-1185">Reference proteome</keyword>
<dbReference type="CDD" id="cd03024">
    <property type="entry name" value="DsbA_FrnE"/>
    <property type="match status" value="1"/>
</dbReference>
<comment type="caution">
    <text evidence="2">The sequence shown here is derived from an EMBL/GenBank/DDBJ whole genome shotgun (WGS) entry which is preliminary data.</text>
</comment>